<proteinExistence type="predicted"/>
<keyword evidence="1" id="KW-0812">Transmembrane</keyword>
<evidence type="ECO:0000256" key="1">
    <source>
        <dbReference type="SAM" id="Phobius"/>
    </source>
</evidence>
<sequence length="85" mass="9724">MSLLEITFVISGSITAIAIICGTIWLFYDLIKIIIEAPSIYNVLALIVILCVFTFGICGAYIKYDEQDTKEYQQYLELKAKYEKE</sequence>
<evidence type="ECO:0000313" key="2">
    <source>
        <dbReference type="EMBL" id="DAD71122.1"/>
    </source>
</evidence>
<dbReference type="EMBL" id="BK015876">
    <property type="protein sequence ID" value="DAD71122.1"/>
    <property type="molecule type" value="Genomic_DNA"/>
</dbReference>
<feature type="transmembrane region" description="Helical" evidence="1">
    <location>
        <begin position="6"/>
        <end position="28"/>
    </location>
</feature>
<reference evidence="2" key="1">
    <citation type="journal article" date="2021" name="Proc. Natl. Acad. Sci. U.S.A.">
        <title>A Catalog of Tens of Thousands of Viruses from Human Metagenomes Reveals Hidden Associations with Chronic Diseases.</title>
        <authorList>
            <person name="Tisza M.J."/>
            <person name="Buck C.B."/>
        </authorList>
    </citation>
    <scope>NUCLEOTIDE SEQUENCE</scope>
    <source>
        <strain evidence="2">CtiuS14</strain>
    </source>
</reference>
<keyword evidence="1" id="KW-0472">Membrane</keyword>
<protein>
    <submittedName>
        <fullName evidence="2">Uncharacterized protein</fullName>
    </submittedName>
</protein>
<feature type="transmembrane region" description="Helical" evidence="1">
    <location>
        <begin position="40"/>
        <end position="62"/>
    </location>
</feature>
<accession>A0A8S5LMJ9</accession>
<organism evidence="2">
    <name type="scientific">Podoviridae sp. ctiuS14</name>
    <dbReference type="NCBI Taxonomy" id="2827620"/>
    <lineage>
        <taxon>Viruses</taxon>
        <taxon>Duplodnaviria</taxon>
        <taxon>Heunggongvirae</taxon>
        <taxon>Uroviricota</taxon>
        <taxon>Caudoviricetes</taxon>
    </lineage>
</organism>
<name>A0A8S5LMJ9_9CAUD</name>
<keyword evidence="1" id="KW-1133">Transmembrane helix</keyword>